<evidence type="ECO:0000313" key="1">
    <source>
        <dbReference type="EMBL" id="OQM73408.1"/>
    </source>
</evidence>
<protein>
    <submittedName>
        <fullName evidence="1">Uncharacterized protein</fullName>
    </submittedName>
</protein>
<comment type="caution">
    <text evidence="1">The sequence shown here is derived from an EMBL/GenBank/DDBJ whole genome shotgun (WGS) entry which is preliminary data.</text>
</comment>
<keyword evidence="2" id="KW-1185">Reference proteome</keyword>
<proteinExistence type="predicted"/>
<organism evidence="1 2">
    <name type="scientific">Manganibacter manganicus</name>
    <dbReference type="NCBI Taxonomy" id="1873176"/>
    <lineage>
        <taxon>Bacteria</taxon>
        <taxon>Pseudomonadati</taxon>
        <taxon>Pseudomonadota</taxon>
        <taxon>Alphaproteobacteria</taxon>
        <taxon>Hyphomicrobiales</taxon>
        <taxon>Phyllobacteriaceae</taxon>
        <taxon>Manganibacter</taxon>
    </lineage>
</organism>
<dbReference type="EMBL" id="MDET01000059">
    <property type="protein sequence ID" value="OQM73408.1"/>
    <property type="molecule type" value="Genomic_DNA"/>
</dbReference>
<dbReference type="Proteomes" id="UP000191905">
    <property type="component" value="Unassembled WGS sequence"/>
</dbReference>
<dbReference type="AlphaFoldDB" id="A0A1V8RJM9"/>
<name>A0A1V8RJM9_9HYPH</name>
<gene>
    <name evidence="1" type="ORF">BFN67_08935</name>
</gene>
<accession>A0A1V8RJM9</accession>
<reference evidence="1 2" key="1">
    <citation type="journal article" date="2016" name="Int. J. Syst. Evol. Microbiol.">
        <title>Pseudaminobacter manganicus sp. nov., isolated from sludge of a manganese mine.</title>
        <authorList>
            <person name="Li J."/>
            <person name="Huang J."/>
            <person name="Liao S."/>
            <person name="Wang G."/>
        </authorList>
    </citation>
    <scope>NUCLEOTIDE SEQUENCE [LARGE SCALE GENOMIC DNA]</scope>
    <source>
        <strain evidence="1 2">JH-7</strain>
    </source>
</reference>
<evidence type="ECO:0000313" key="2">
    <source>
        <dbReference type="Proteomes" id="UP000191905"/>
    </source>
</evidence>
<sequence length="84" mass="9223">MAFRDPAVALVECGDVRNTDRAVFWPDEGLWDGINAVASPSHISTGCTRPQYLLKDVQRQTPSNLCIIFAISADIAMTRCKTPV</sequence>